<name>A0A8H4F5X3_MUCCL</name>
<proteinExistence type="predicted"/>
<evidence type="ECO:0000313" key="2">
    <source>
        <dbReference type="Proteomes" id="UP000469890"/>
    </source>
</evidence>
<gene>
    <name evidence="1" type="ORF">FB192DRAFT_1355766</name>
</gene>
<sequence>MCNFLFNSLLSIHYNRCVNNASSSCSPFSKMTRRKSSPALPILHDNTHQDIKQAVMQHSAYCVAATTDDIDQVKGLLNEETVENDDEDYDQFDDLETRCGCGLVLTKGWACDACRISCPGCNRSLTNDPQDFCTRCNSHCQEHGLYKNDDFESCPQCVS</sequence>
<evidence type="ECO:0000313" key="1">
    <source>
        <dbReference type="EMBL" id="KAF1807436.1"/>
    </source>
</evidence>
<organism evidence="1 2">
    <name type="scientific">Mucor circinelloides f. lusitanicus</name>
    <name type="common">Mucor racemosus var. lusitanicus</name>
    <dbReference type="NCBI Taxonomy" id="29924"/>
    <lineage>
        <taxon>Eukaryota</taxon>
        <taxon>Fungi</taxon>
        <taxon>Fungi incertae sedis</taxon>
        <taxon>Mucoromycota</taxon>
        <taxon>Mucoromycotina</taxon>
        <taxon>Mucoromycetes</taxon>
        <taxon>Mucorales</taxon>
        <taxon>Mucorineae</taxon>
        <taxon>Mucoraceae</taxon>
        <taxon>Mucor</taxon>
    </lineage>
</organism>
<protein>
    <submittedName>
        <fullName evidence="1">Uncharacterized protein</fullName>
    </submittedName>
</protein>
<reference evidence="1 2" key="1">
    <citation type="submission" date="2019-09" db="EMBL/GenBank/DDBJ databases">
        <authorList>
            <consortium name="DOE Joint Genome Institute"/>
            <person name="Mondo S.J."/>
            <person name="Navarro-Mendoza M.I."/>
            <person name="Perez-Arques C."/>
            <person name="Panchal S."/>
            <person name="Nicolas F.E."/>
            <person name="Ganguly P."/>
            <person name="Pangilinan J."/>
            <person name="Grigoriev I."/>
            <person name="Heitman J."/>
            <person name="Sanya K."/>
            <person name="Garre V."/>
        </authorList>
    </citation>
    <scope>NUCLEOTIDE SEQUENCE [LARGE SCALE GENOMIC DNA]</scope>
    <source>
        <strain evidence="1 2">MU402</strain>
    </source>
</reference>
<accession>A0A8H4F5X3</accession>
<dbReference type="AlphaFoldDB" id="A0A8H4F5X3"/>
<comment type="caution">
    <text evidence="1">The sequence shown here is derived from an EMBL/GenBank/DDBJ whole genome shotgun (WGS) entry which is preliminary data.</text>
</comment>
<dbReference type="EMBL" id="JAAECE010000001">
    <property type="protein sequence ID" value="KAF1807436.1"/>
    <property type="molecule type" value="Genomic_DNA"/>
</dbReference>
<dbReference type="Proteomes" id="UP000469890">
    <property type="component" value="Unassembled WGS sequence"/>
</dbReference>